<reference evidence="2" key="2">
    <citation type="submission" date="2022-01" db="EMBL/GenBank/DDBJ databases">
        <authorList>
            <person name="Yamashiro T."/>
            <person name="Shiraishi A."/>
            <person name="Satake H."/>
            <person name="Nakayama K."/>
        </authorList>
    </citation>
    <scope>NUCLEOTIDE SEQUENCE</scope>
</reference>
<sequence>MVISVILISSDSSEESVGTSIARVILFGTIPTAIPTTIPDIDPPIVHDDIPLIPTETLTISPVAPTITYTSPFMYTDSSNNDFPDRPPSQDPYKVTVARWRSRVAARQPILVGRPYHTQPNGVRKMLTAKKRVRAPPVDHHSSDHSSSDHSLADHSSSGHSTSNQSLSGHSSPSHAAGPSRKRCKSPATIVPSSIPASGALSPTRSDILPPRKRFRDSYSLEDSAEEDIDTNVLADVAAIKAAAAVEVEARINAGIGIKVGVGVDRVDKGGGGGRVQ</sequence>
<accession>A0ABQ5H2H9</accession>
<dbReference type="Proteomes" id="UP001151760">
    <property type="component" value="Unassembled WGS sequence"/>
</dbReference>
<keyword evidence="3" id="KW-1185">Reference proteome</keyword>
<feature type="compositionally biased region" description="Polar residues" evidence="1">
    <location>
        <begin position="191"/>
        <end position="205"/>
    </location>
</feature>
<name>A0ABQ5H2H9_9ASTR</name>
<gene>
    <name evidence="2" type="ORF">Tco_1056439</name>
</gene>
<organism evidence="2 3">
    <name type="scientific">Tanacetum coccineum</name>
    <dbReference type="NCBI Taxonomy" id="301880"/>
    <lineage>
        <taxon>Eukaryota</taxon>
        <taxon>Viridiplantae</taxon>
        <taxon>Streptophyta</taxon>
        <taxon>Embryophyta</taxon>
        <taxon>Tracheophyta</taxon>
        <taxon>Spermatophyta</taxon>
        <taxon>Magnoliopsida</taxon>
        <taxon>eudicotyledons</taxon>
        <taxon>Gunneridae</taxon>
        <taxon>Pentapetalae</taxon>
        <taxon>asterids</taxon>
        <taxon>campanulids</taxon>
        <taxon>Asterales</taxon>
        <taxon>Asteraceae</taxon>
        <taxon>Asteroideae</taxon>
        <taxon>Anthemideae</taxon>
        <taxon>Anthemidinae</taxon>
        <taxon>Tanacetum</taxon>
    </lineage>
</organism>
<reference evidence="2" key="1">
    <citation type="journal article" date="2022" name="Int. J. Mol. Sci.">
        <title>Draft Genome of Tanacetum Coccineum: Genomic Comparison of Closely Related Tanacetum-Family Plants.</title>
        <authorList>
            <person name="Yamashiro T."/>
            <person name="Shiraishi A."/>
            <person name="Nakayama K."/>
            <person name="Satake H."/>
        </authorList>
    </citation>
    <scope>NUCLEOTIDE SEQUENCE</scope>
</reference>
<protein>
    <submittedName>
        <fullName evidence="2">Uncharacterized protein</fullName>
    </submittedName>
</protein>
<comment type="caution">
    <text evidence="2">The sequence shown here is derived from an EMBL/GenBank/DDBJ whole genome shotgun (WGS) entry which is preliminary data.</text>
</comment>
<evidence type="ECO:0000256" key="1">
    <source>
        <dbReference type="SAM" id="MobiDB-lite"/>
    </source>
</evidence>
<proteinExistence type="predicted"/>
<dbReference type="EMBL" id="BQNB010019137">
    <property type="protein sequence ID" value="GJT82097.1"/>
    <property type="molecule type" value="Genomic_DNA"/>
</dbReference>
<feature type="compositionally biased region" description="Low complexity" evidence="1">
    <location>
        <begin position="154"/>
        <end position="168"/>
    </location>
</feature>
<feature type="compositionally biased region" description="Basic and acidic residues" evidence="1">
    <location>
        <begin position="137"/>
        <end position="153"/>
    </location>
</feature>
<evidence type="ECO:0000313" key="3">
    <source>
        <dbReference type="Proteomes" id="UP001151760"/>
    </source>
</evidence>
<feature type="region of interest" description="Disordered" evidence="1">
    <location>
        <begin position="132"/>
        <end position="211"/>
    </location>
</feature>
<evidence type="ECO:0000313" key="2">
    <source>
        <dbReference type="EMBL" id="GJT82097.1"/>
    </source>
</evidence>